<organism evidence="2 3">
    <name type="scientific">Pragia fontium DSM 5563 = ATCC 49100</name>
    <dbReference type="NCBI Taxonomy" id="1122977"/>
    <lineage>
        <taxon>Bacteria</taxon>
        <taxon>Pseudomonadati</taxon>
        <taxon>Pseudomonadota</taxon>
        <taxon>Gammaproteobacteria</taxon>
        <taxon>Enterobacterales</taxon>
        <taxon>Budviciaceae</taxon>
        <taxon>Pragia</taxon>
    </lineage>
</organism>
<proteinExistence type="predicted"/>
<protein>
    <submittedName>
        <fullName evidence="2">Uncharacterized protein</fullName>
    </submittedName>
</protein>
<evidence type="ECO:0000313" key="2">
    <source>
        <dbReference type="EMBL" id="SFC98238.1"/>
    </source>
</evidence>
<evidence type="ECO:0000256" key="1">
    <source>
        <dbReference type="SAM" id="SignalP"/>
    </source>
</evidence>
<keyword evidence="1" id="KW-0732">Signal</keyword>
<sequence length="278" mass="31678">MSSAIRISLLTLAIGALYFPAANASESCPITKETNNNNHLALLSIPSFNHAREIETVTERDNTGSFYYFKFNYDRCGQLQSMYAQISKNEQRFRIDSFYDVRKTADGWKNSYNVTLIGLNKLLYAREGNILYGVNQQGLITHSTDSFISGGEGKVEQGVTNGSYTIDDLNRMAYSQLTGSDETVNGEYRFFYNANNMPSFLTTPSVNISYLYDAQNRNNRMIETTVSPYYLGNKLTDCTEWNSQNDCTRSVSREIELFPTYAIDRQTTLRSTYSYWSD</sequence>
<feature type="signal peptide" evidence="1">
    <location>
        <begin position="1"/>
        <end position="24"/>
    </location>
</feature>
<dbReference type="EMBL" id="FOLW01000006">
    <property type="protein sequence ID" value="SFC98238.1"/>
    <property type="molecule type" value="Genomic_DNA"/>
</dbReference>
<dbReference type="Proteomes" id="UP000226420">
    <property type="component" value="Unassembled WGS sequence"/>
</dbReference>
<feature type="chain" id="PRO_5042493156" evidence="1">
    <location>
        <begin position="25"/>
        <end position="278"/>
    </location>
</feature>
<accession>A0AAJ5BHK0</accession>
<reference evidence="2 3" key="1">
    <citation type="submission" date="2016-10" db="EMBL/GenBank/DDBJ databases">
        <authorList>
            <person name="Varghese N."/>
            <person name="Submissions S."/>
        </authorList>
    </citation>
    <scope>NUCLEOTIDE SEQUENCE [LARGE SCALE GENOMIC DNA]</scope>
    <source>
        <strain evidence="2 3">DSM 5563</strain>
    </source>
</reference>
<gene>
    <name evidence="2" type="ORF">SAMN02745723_106126</name>
</gene>
<comment type="caution">
    <text evidence="2">The sequence shown here is derived from an EMBL/GenBank/DDBJ whole genome shotgun (WGS) entry which is preliminary data.</text>
</comment>
<dbReference type="RefSeq" id="WP_074823007.1">
    <property type="nucleotide sequence ID" value="NZ_FOLW01000006.1"/>
</dbReference>
<name>A0AAJ5BHK0_9GAMM</name>
<evidence type="ECO:0000313" key="3">
    <source>
        <dbReference type="Proteomes" id="UP000226420"/>
    </source>
</evidence>
<dbReference type="AlphaFoldDB" id="A0AAJ5BHK0"/>